<dbReference type="Gramene" id="ERN10414">
    <property type="protein sequence ID" value="ERN10414"/>
    <property type="gene ID" value="AMTR_s00026p00183780"/>
</dbReference>
<accession>W1PRF3</accession>
<reference evidence="3" key="1">
    <citation type="journal article" date="2013" name="Science">
        <title>The Amborella genome and the evolution of flowering plants.</title>
        <authorList>
            <consortium name="Amborella Genome Project"/>
        </authorList>
    </citation>
    <scope>NUCLEOTIDE SEQUENCE [LARGE SCALE GENOMIC DNA]</scope>
</reference>
<name>W1PRF3_AMBTC</name>
<gene>
    <name evidence="2" type="ORF">AMTR_s00026p00183780</name>
</gene>
<dbReference type="AlphaFoldDB" id="W1PRF3"/>
<dbReference type="Proteomes" id="UP000017836">
    <property type="component" value="Unassembled WGS sequence"/>
</dbReference>
<feature type="coiled-coil region" evidence="1">
    <location>
        <begin position="70"/>
        <end position="97"/>
    </location>
</feature>
<keyword evidence="1" id="KW-0175">Coiled coil</keyword>
<protein>
    <submittedName>
        <fullName evidence="2">Uncharacterized protein</fullName>
    </submittedName>
</protein>
<evidence type="ECO:0000256" key="1">
    <source>
        <dbReference type="SAM" id="Coils"/>
    </source>
</evidence>
<sequence length="166" mass="19138">MTPWIDEWRDRTADVIGEEKEEESICLSLYDEKYRVVLRDVAALIDHGARFACKDLESLCHNFEGMREARDMAEVEHDSIKNELERVQAELERLRSIPSSSVVVPTLPGPSPVLIEDLERCLDCYRSDASLADANPYVRVPLPSSAWSQPQFWASTRMMRSPRWVR</sequence>
<organism evidence="2 3">
    <name type="scientific">Amborella trichopoda</name>
    <dbReference type="NCBI Taxonomy" id="13333"/>
    <lineage>
        <taxon>Eukaryota</taxon>
        <taxon>Viridiplantae</taxon>
        <taxon>Streptophyta</taxon>
        <taxon>Embryophyta</taxon>
        <taxon>Tracheophyta</taxon>
        <taxon>Spermatophyta</taxon>
        <taxon>Magnoliopsida</taxon>
        <taxon>Amborellales</taxon>
        <taxon>Amborellaceae</taxon>
        <taxon>Amborella</taxon>
    </lineage>
</organism>
<evidence type="ECO:0000313" key="3">
    <source>
        <dbReference type="Proteomes" id="UP000017836"/>
    </source>
</evidence>
<proteinExistence type="predicted"/>
<dbReference type="HOGENOM" id="CLU_101536_0_0_1"/>
<evidence type="ECO:0000313" key="2">
    <source>
        <dbReference type="EMBL" id="ERN10414.1"/>
    </source>
</evidence>
<keyword evidence="3" id="KW-1185">Reference proteome</keyword>
<dbReference type="EMBL" id="KI392852">
    <property type="protein sequence ID" value="ERN10414.1"/>
    <property type="molecule type" value="Genomic_DNA"/>
</dbReference>